<dbReference type="EMBL" id="LAZR01034013">
    <property type="protein sequence ID" value="KKL46486.1"/>
    <property type="molecule type" value="Genomic_DNA"/>
</dbReference>
<gene>
    <name evidence="2" type="ORF">LCGC14_2345080</name>
</gene>
<organism evidence="2">
    <name type="scientific">marine sediment metagenome</name>
    <dbReference type="NCBI Taxonomy" id="412755"/>
    <lineage>
        <taxon>unclassified sequences</taxon>
        <taxon>metagenomes</taxon>
        <taxon>ecological metagenomes</taxon>
    </lineage>
</organism>
<name>A0A0F9CYC7_9ZZZZ</name>
<evidence type="ECO:0000256" key="1">
    <source>
        <dbReference type="SAM" id="MobiDB-lite"/>
    </source>
</evidence>
<dbReference type="AlphaFoldDB" id="A0A0F9CYC7"/>
<comment type="caution">
    <text evidence="2">The sequence shown here is derived from an EMBL/GenBank/DDBJ whole genome shotgun (WGS) entry which is preliminary data.</text>
</comment>
<feature type="region of interest" description="Disordered" evidence="1">
    <location>
        <begin position="46"/>
        <end position="68"/>
    </location>
</feature>
<accession>A0A0F9CYC7</accession>
<evidence type="ECO:0000313" key="2">
    <source>
        <dbReference type="EMBL" id="KKL46486.1"/>
    </source>
</evidence>
<reference evidence="2" key="1">
    <citation type="journal article" date="2015" name="Nature">
        <title>Complex archaea that bridge the gap between prokaryotes and eukaryotes.</title>
        <authorList>
            <person name="Spang A."/>
            <person name="Saw J.H."/>
            <person name="Jorgensen S.L."/>
            <person name="Zaremba-Niedzwiedzka K."/>
            <person name="Martijn J."/>
            <person name="Lind A.E."/>
            <person name="van Eijk R."/>
            <person name="Schleper C."/>
            <person name="Guy L."/>
            <person name="Ettema T.J."/>
        </authorList>
    </citation>
    <scope>NUCLEOTIDE SEQUENCE</scope>
</reference>
<proteinExistence type="predicted"/>
<sequence length="68" mass="7724">MKIERAVKRLIDNVWTLEFQRVGDGAKILSYSWQNPIGYDQESELPNCRFLEGPSNPGGSDPSRKVND</sequence>
<protein>
    <submittedName>
        <fullName evidence="2">Uncharacterized protein</fullName>
    </submittedName>
</protein>